<feature type="transmembrane region" description="Helical" evidence="9">
    <location>
        <begin position="7"/>
        <end position="28"/>
    </location>
</feature>
<keyword evidence="5" id="KW-0560">Oxidoreductase</keyword>
<feature type="binding site" description="axial binding residue" evidence="8">
    <location>
        <position position="445"/>
    </location>
    <ligand>
        <name>heme</name>
        <dbReference type="ChEBI" id="CHEBI:30413"/>
    </ligand>
    <ligandPart>
        <name>Fe</name>
        <dbReference type="ChEBI" id="CHEBI:18248"/>
    </ligandPart>
</feature>
<keyword evidence="6 8" id="KW-0408">Iron</keyword>
<keyword evidence="9" id="KW-0812">Transmembrane</keyword>
<gene>
    <name evidence="10" type="ORF">BO97DRAFT_456565</name>
</gene>
<dbReference type="STRING" id="1450537.A0A395HSH5"/>
<dbReference type="PRINTS" id="PR01239">
    <property type="entry name" value="EP450IICYP52"/>
</dbReference>
<dbReference type="CDD" id="cd11063">
    <property type="entry name" value="CYP52"/>
    <property type="match status" value="1"/>
</dbReference>
<evidence type="ECO:0000256" key="6">
    <source>
        <dbReference type="ARBA" id="ARBA00023004"/>
    </source>
</evidence>
<dbReference type="InterPro" id="IPR036396">
    <property type="entry name" value="Cyt_P450_sf"/>
</dbReference>
<dbReference type="PANTHER" id="PTHR24287:SF17">
    <property type="entry name" value="P450, PUTATIVE (EUROFUNG)-RELATED"/>
    <property type="match status" value="1"/>
</dbReference>
<dbReference type="SUPFAM" id="SSF48264">
    <property type="entry name" value="Cytochrome P450"/>
    <property type="match status" value="1"/>
</dbReference>
<evidence type="ECO:0000256" key="2">
    <source>
        <dbReference type="ARBA" id="ARBA00010617"/>
    </source>
</evidence>
<keyword evidence="11" id="KW-1185">Reference proteome</keyword>
<dbReference type="InterPro" id="IPR002402">
    <property type="entry name" value="Cyt_P450_E_grp-II"/>
</dbReference>
<dbReference type="EMBL" id="KZ824296">
    <property type="protein sequence ID" value="RAL10373.1"/>
    <property type="molecule type" value="Genomic_DNA"/>
</dbReference>
<dbReference type="InterPro" id="IPR047146">
    <property type="entry name" value="Cyt_P450_E_CYP52_fungi"/>
</dbReference>
<dbReference type="GeneID" id="37203466"/>
<keyword evidence="4 8" id="KW-0479">Metal-binding</keyword>
<dbReference type="Proteomes" id="UP000248961">
    <property type="component" value="Unassembled WGS sequence"/>
</dbReference>
<dbReference type="GO" id="GO:0020037">
    <property type="term" value="F:heme binding"/>
    <property type="evidence" value="ECO:0007669"/>
    <property type="project" value="InterPro"/>
</dbReference>
<keyword evidence="7" id="KW-0503">Monooxygenase</keyword>
<keyword evidence="9" id="KW-1133">Transmembrane helix</keyword>
<dbReference type="PRINTS" id="PR00464">
    <property type="entry name" value="EP450II"/>
</dbReference>
<sequence>MIQDYPLTLIGGLFVLCGWYLITTTTSYSKLGQRNGCQLPKSYPHREKLLGLDYLRDSITARDNQCYLQREQQLHQQNGNTYRSLFLGQWVLNTIEPDNLRAILSTSFADYDAGARRRRAFKPLLGNSIFQSDGLQWRSARSLLQKCFAQARIDDLDLLEPHIQSLLAAIPDNQKILDLAPLFHRFAADVATDFLFGESLGSLSHPDRLESGLQEAFYEAAAGCEFRWLLGKLAFLWPNRAFLAHVRTVHSFIQPYVDKALQIDHQGCGQGKNEKGRPDFLSQLCQRPHDRRSLQDEITTLYFAGADTVAALLINLFFVLSKRPDAWKRVRIDIQHLRGQKPTLQQLKSLRYVNGCILESLRIHPPQASNSRIANKDTILPTGGGPDGKSPIFVSKGTMVHVATYALHRRRDLWGDEAEEFDPDRWIHQKQNWKFIPFLGGPRNCIGMDLAINEATYVLIRLAQEFGSIVSQDPNDWVESAGLALMSKNGVRVAMARKVIVNIGSVPGNTCMALYDHHTDYLQP</sequence>
<dbReference type="InterPro" id="IPR001128">
    <property type="entry name" value="Cyt_P450"/>
</dbReference>
<reference evidence="10 11" key="1">
    <citation type="submission" date="2018-02" db="EMBL/GenBank/DDBJ databases">
        <title>The genomes of Aspergillus section Nigri reveals drivers in fungal speciation.</title>
        <authorList>
            <consortium name="DOE Joint Genome Institute"/>
            <person name="Vesth T.C."/>
            <person name="Nybo J."/>
            <person name="Theobald S."/>
            <person name="Brandl J."/>
            <person name="Frisvad J.C."/>
            <person name="Nielsen K.F."/>
            <person name="Lyhne E.K."/>
            <person name="Kogle M.E."/>
            <person name="Kuo A."/>
            <person name="Riley R."/>
            <person name="Clum A."/>
            <person name="Nolan M."/>
            <person name="Lipzen A."/>
            <person name="Salamov A."/>
            <person name="Henrissat B."/>
            <person name="Wiebenga A."/>
            <person name="De vries R.P."/>
            <person name="Grigoriev I.V."/>
            <person name="Mortensen U.H."/>
            <person name="Andersen M.R."/>
            <person name="Baker S.E."/>
        </authorList>
    </citation>
    <scope>NUCLEOTIDE SEQUENCE [LARGE SCALE GENOMIC DNA]</scope>
    <source>
        <strain evidence="10 11">CBS 101889</strain>
    </source>
</reference>
<dbReference type="Gene3D" id="1.10.630.10">
    <property type="entry name" value="Cytochrome P450"/>
    <property type="match status" value="1"/>
</dbReference>
<dbReference type="VEuPathDB" id="FungiDB:BO97DRAFT_456565"/>
<dbReference type="PANTHER" id="PTHR24287">
    <property type="entry name" value="P450, PUTATIVE (EUROFUNG)-RELATED"/>
    <property type="match status" value="1"/>
</dbReference>
<dbReference type="GO" id="GO:0005506">
    <property type="term" value="F:iron ion binding"/>
    <property type="evidence" value="ECO:0007669"/>
    <property type="project" value="InterPro"/>
</dbReference>
<dbReference type="PRINTS" id="PR00385">
    <property type="entry name" value="P450"/>
</dbReference>
<name>A0A395HSH5_ASPHC</name>
<evidence type="ECO:0000313" key="11">
    <source>
        <dbReference type="Proteomes" id="UP000248961"/>
    </source>
</evidence>
<evidence type="ECO:0000256" key="1">
    <source>
        <dbReference type="ARBA" id="ARBA00001971"/>
    </source>
</evidence>
<dbReference type="Pfam" id="PF00067">
    <property type="entry name" value="p450"/>
    <property type="match status" value="1"/>
</dbReference>
<evidence type="ECO:0000256" key="5">
    <source>
        <dbReference type="ARBA" id="ARBA00023002"/>
    </source>
</evidence>
<dbReference type="AlphaFoldDB" id="A0A395HSH5"/>
<organism evidence="10 11">
    <name type="scientific">Aspergillus homomorphus (strain CBS 101889)</name>
    <dbReference type="NCBI Taxonomy" id="1450537"/>
    <lineage>
        <taxon>Eukaryota</taxon>
        <taxon>Fungi</taxon>
        <taxon>Dikarya</taxon>
        <taxon>Ascomycota</taxon>
        <taxon>Pezizomycotina</taxon>
        <taxon>Eurotiomycetes</taxon>
        <taxon>Eurotiomycetidae</taxon>
        <taxon>Eurotiales</taxon>
        <taxon>Aspergillaceae</taxon>
        <taxon>Aspergillus</taxon>
        <taxon>Aspergillus subgen. Circumdati</taxon>
    </lineage>
</organism>
<dbReference type="OrthoDB" id="1470350at2759"/>
<evidence type="ECO:0000256" key="9">
    <source>
        <dbReference type="SAM" id="Phobius"/>
    </source>
</evidence>
<dbReference type="RefSeq" id="XP_025549527.1">
    <property type="nucleotide sequence ID" value="XM_025699177.1"/>
</dbReference>
<evidence type="ECO:0000256" key="3">
    <source>
        <dbReference type="ARBA" id="ARBA00022617"/>
    </source>
</evidence>
<dbReference type="GO" id="GO:0016712">
    <property type="term" value="F:oxidoreductase activity, acting on paired donors, with incorporation or reduction of molecular oxygen, reduced flavin or flavoprotein as one donor, and incorporation of one atom of oxygen"/>
    <property type="evidence" value="ECO:0007669"/>
    <property type="project" value="InterPro"/>
</dbReference>
<evidence type="ECO:0000256" key="4">
    <source>
        <dbReference type="ARBA" id="ARBA00022723"/>
    </source>
</evidence>
<dbReference type="InterPro" id="IPR002974">
    <property type="entry name" value="Cyt_P450_E_CYP52_ascomycetes"/>
</dbReference>
<comment type="cofactor">
    <cofactor evidence="1 8">
        <name>heme</name>
        <dbReference type="ChEBI" id="CHEBI:30413"/>
    </cofactor>
</comment>
<protein>
    <submittedName>
        <fullName evidence="10">Putative cytochrome P450</fullName>
    </submittedName>
</protein>
<proteinExistence type="inferred from homology"/>
<evidence type="ECO:0000313" key="10">
    <source>
        <dbReference type="EMBL" id="RAL10373.1"/>
    </source>
</evidence>
<comment type="similarity">
    <text evidence="2">Belongs to the cytochrome P450 family.</text>
</comment>
<accession>A0A395HSH5</accession>
<evidence type="ECO:0000256" key="8">
    <source>
        <dbReference type="PIRSR" id="PIRSR602402-1"/>
    </source>
</evidence>
<keyword evidence="9" id="KW-0472">Membrane</keyword>
<evidence type="ECO:0000256" key="7">
    <source>
        <dbReference type="ARBA" id="ARBA00023033"/>
    </source>
</evidence>
<keyword evidence="3 8" id="KW-0349">Heme</keyword>